<comment type="caution">
    <text evidence="2">The sequence shown here is derived from an EMBL/GenBank/DDBJ whole genome shotgun (WGS) entry which is preliminary data.</text>
</comment>
<gene>
    <name evidence="2" type="ORF">CEPIT_LOCUS2844</name>
</gene>
<organism evidence="2 3">
    <name type="scientific">Cuscuta epithymum</name>
    <dbReference type="NCBI Taxonomy" id="186058"/>
    <lineage>
        <taxon>Eukaryota</taxon>
        <taxon>Viridiplantae</taxon>
        <taxon>Streptophyta</taxon>
        <taxon>Embryophyta</taxon>
        <taxon>Tracheophyta</taxon>
        <taxon>Spermatophyta</taxon>
        <taxon>Magnoliopsida</taxon>
        <taxon>eudicotyledons</taxon>
        <taxon>Gunneridae</taxon>
        <taxon>Pentapetalae</taxon>
        <taxon>asterids</taxon>
        <taxon>lamiids</taxon>
        <taxon>Solanales</taxon>
        <taxon>Convolvulaceae</taxon>
        <taxon>Cuscuteae</taxon>
        <taxon>Cuscuta</taxon>
        <taxon>Cuscuta subgen. Cuscuta</taxon>
    </lineage>
</organism>
<evidence type="ECO:0000256" key="1">
    <source>
        <dbReference type="SAM" id="MobiDB-lite"/>
    </source>
</evidence>
<feature type="compositionally biased region" description="Basic and acidic residues" evidence="1">
    <location>
        <begin position="55"/>
        <end position="65"/>
    </location>
</feature>
<feature type="region of interest" description="Disordered" evidence="1">
    <location>
        <begin position="54"/>
        <end position="73"/>
    </location>
</feature>
<proteinExistence type="predicted"/>
<reference evidence="2" key="1">
    <citation type="submission" date="2022-07" db="EMBL/GenBank/DDBJ databases">
        <authorList>
            <person name="Macas J."/>
            <person name="Novak P."/>
            <person name="Neumann P."/>
        </authorList>
    </citation>
    <scope>NUCLEOTIDE SEQUENCE</scope>
</reference>
<keyword evidence="3" id="KW-1185">Reference proteome</keyword>
<evidence type="ECO:0000313" key="2">
    <source>
        <dbReference type="EMBL" id="CAH9068739.1"/>
    </source>
</evidence>
<accession>A0AAV0C855</accession>
<protein>
    <submittedName>
        <fullName evidence="2">Uncharacterized protein</fullName>
    </submittedName>
</protein>
<dbReference type="Proteomes" id="UP001152523">
    <property type="component" value="Unassembled WGS sequence"/>
</dbReference>
<sequence length="105" mass="12144">MGKTAGEEIKIISRRLNIGEEESPRPTFSSRTTLKKRRRLALLFQPPIPNSTHLLHQEESKSSIERKKKTAAASLKKSSSRWSWKRNCSSIRFKQKPGTNFLFLF</sequence>
<dbReference type="AlphaFoldDB" id="A0AAV0C855"/>
<dbReference type="EMBL" id="CAMAPF010000015">
    <property type="protein sequence ID" value="CAH9068739.1"/>
    <property type="molecule type" value="Genomic_DNA"/>
</dbReference>
<evidence type="ECO:0000313" key="3">
    <source>
        <dbReference type="Proteomes" id="UP001152523"/>
    </source>
</evidence>
<name>A0AAV0C855_9ASTE</name>